<dbReference type="EMBL" id="LAZR01010189">
    <property type="protein sequence ID" value="KKM68318.1"/>
    <property type="molecule type" value="Genomic_DNA"/>
</dbReference>
<gene>
    <name evidence="1" type="ORF">LCGC14_1462080</name>
</gene>
<feature type="non-terminal residue" evidence="1">
    <location>
        <position position="1225"/>
    </location>
</feature>
<name>A0A0F9JFE8_9ZZZZ</name>
<evidence type="ECO:0000313" key="1">
    <source>
        <dbReference type="EMBL" id="KKM68318.1"/>
    </source>
</evidence>
<dbReference type="SUPFAM" id="SSF49899">
    <property type="entry name" value="Concanavalin A-like lectins/glucanases"/>
    <property type="match status" value="1"/>
</dbReference>
<comment type="caution">
    <text evidence="1">The sequence shown here is derived from an EMBL/GenBank/DDBJ whole genome shotgun (WGS) entry which is preliminary data.</text>
</comment>
<accession>A0A0F9JFE8</accession>
<proteinExistence type="predicted"/>
<sequence>MSIFYNKKLFFTVKIQKFGKKNMNKKKILKLKRKFLTVLLLFTTLSSIFTIFPMNSDIANETVNEDTKIDFNTPSLSTIGAAQWWNRSFEFRKLINITNPHNEAFTNFIAKVDFNYTELVNDGNMNQSLKDIRIIENGKLRDYYIAQDFPSTDLVTVWFETNISAGPNQLEQDTYMYFGNPNASFANNYLMENNPDGLMWFKFEEITANNEVVDSMNNYNATVYGGVTLSTGDKKVGNAALDFDGSSGYLRIQSKYYNTPNILSAFTVLTFFKTGYQTSSWTGNWAFFDYDRSEYFNFFIRPNDGLLGFSSAAKYWDESDPDTGFDADNTDDYDDFYGTTDLVDSANPSWHFGAALYDGTDKVLYSDGGVEDGFVEEARNTNAHQGYAIGGRRTSNPLTRYGIIGDGSEASSYPSGSRNNIYYDGLLDEIRYFEYALSEERIEWIAKNFNLITNLNEEQEKRASVVIIAKDIDGRVVPGLEIYMYNKDFPSKESYSDITGVQGYLEFPDVNRTEYIITANYSISTGTQTFEMIVYNSSDYGVTNDFSGDFHTVYINVSLWSIDFEIEDWDEDPMGYGYVLVYNKSDYTELVANMTLNKEMGTQTFRWINTSNDAVYYYEVYYYNEDYSKQHNLVHRSVVNRTVYLNKKLHAIPTLFVNETNVHISPIQIYAVEEKVYASGSDENKIGNIKIINITITLDKMYDDLDELDIYSIDVNNNRSASPIFSKVYTTETSDIIELDISELVDAYGLLLYIKGTNSTDICNGTIDVRYTETHNQYVKVNMSKLEINVYDANGEWDPTYGNVFVNLINGTPGAGENIVTLLTDDQGAAKGQINSELDFWYFTNSLYNITLTYSGSLRNFNISSDQYTTPFGIYWDHFNYTLNAFSSIELRIQLDIANFKTEFQENIWEIDKEWSLTFDFSVRFMSTDNALNPSPTWNPITNPTYVKWEVTDLLGDLVFESGSMTSVGSGYYNYTIDSGELIGGDQYYFTVYGRITGYQDPGPAKLLFTVSPKTTTIGVYNTSDLTSLGGNVTQFYGEQLNLTVLYRSDSIFLEEAIVSYQWQFTDDPITIAESPAGEYSFVINTSIADVGTYQVRINAAKVNYSYFQNYRFDVTIINRPTALNGDESLHLISKTIWVREAYNFIFEYEDIFAVPYVKLTDLDQAYYQWYEISNGSIVGTISNLIDLVEGSNSTFILDFNTASRDVGDYALFVTVQKNNYDVRT</sequence>
<protein>
    <recommendedName>
        <fullName evidence="2">DUF2341 domain-containing protein</fullName>
    </recommendedName>
</protein>
<reference evidence="1" key="1">
    <citation type="journal article" date="2015" name="Nature">
        <title>Complex archaea that bridge the gap between prokaryotes and eukaryotes.</title>
        <authorList>
            <person name="Spang A."/>
            <person name="Saw J.H."/>
            <person name="Jorgensen S.L."/>
            <person name="Zaremba-Niedzwiedzka K."/>
            <person name="Martijn J."/>
            <person name="Lind A.E."/>
            <person name="van Eijk R."/>
            <person name="Schleper C."/>
            <person name="Guy L."/>
            <person name="Ettema T.J."/>
        </authorList>
    </citation>
    <scope>NUCLEOTIDE SEQUENCE</scope>
</reference>
<dbReference type="AlphaFoldDB" id="A0A0F9JFE8"/>
<evidence type="ECO:0008006" key="2">
    <source>
        <dbReference type="Google" id="ProtNLM"/>
    </source>
</evidence>
<organism evidence="1">
    <name type="scientific">marine sediment metagenome</name>
    <dbReference type="NCBI Taxonomy" id="412755"/>
    <lineage>
        <taxon>unclassified sequences</taxon>
        <taxon>metagenomes</taxon>
        <taxon>ecological metagenomes</taxon>
    </lineage>
</organism>
<dbReference type="InterPro" id="IPR013320">
    <property type="entry name" value="ConA-like_dom_sf"/>
</dbReference>
<dbReference type="Gene3D" id="2.60.120.200">
    <property type="match status" value="1"/>
</dbReference>